<dbReference type="Proteomes" id="UP000175616">
    <property type="component" value="Unassembled WGS sequence"/>
</dbReference>
<keyword evidence="1" id="KW-0732">Signal</keyword>
<proteinExistence type="predicted"/>
<dbReference type="PANTHER" id="PTHR39335">
    <property type="entry name" value="BLL4220 PROTEIN"/>
    <property type="match status" value="1"/>
</dbReference>
<reference evidence="4 5" key="1">
    <citation type="submission" date="2016-06" db="EMBL/GenBank/DDBJ databases">
        <title>Gene turnover analysis identifies the evolutionary adaptation of the extremophile Acidithiobacillus caldus.</title>
        <authorList>
            <person name="Zhang X."/>
        </authorList>
    </citation>
    <scope>NUCLEOTIDE SEQUENCE [LARGE SCALE GENOMIC DNA]</scope>
    <source>
        <strain evidence="2 4">DX</strain>
        <strain evidence="3 5">S1</strain>
    </source>
</reference>
<evidence type="ECO:0000256" key="1">
    <source>
        <dbReference type="SAM" id="SignalP"/>
    </source>
</evidence>
<feature type="signal peptide" evidence="1">
    <location>
        <begin position="1"/>
        <end position="24"/>
    </location>
</feature>
<name>A0A1E7YTJ8_9PROT</name>
<dbReference type="PATRIC" id="fig|33059.14.peg.926"/>
<accession>A0A1E7YTJ8</accession>
<gene>
    <name evidence="2" type="ORF">BAE27_04015</name>
    <name evidence="3" type="ORF">BAE30_11480</name>
</gene>
<protein>
    <recommendedName>
        <fullName evidence="6">Lipoprotein</fullName>
    </recommendedName>
</protein>
<dbReference type="EMBL" id="LZYE01000079">
    <property type="protein sequence ID" value="OFC37488.1"/>
    <property type="molecule type" value="Genomic_DNA"/>
</dbReference>
<feature type="chain" id="PRO_5014269153" description="Lipoprotein" evidence="1">
    <location>
        <begin position="25"/>
        <end position="142"/>
    </location>
</feature>
<evidence type="ECO:0000313" key="3">
    <source>
        <dbReference type="EMBL" id="OFC54281.1"/>
    </source>
</evidence>
<dbReference type="GeneID" id="92930341"/>
<dbReference type="OMA" id="AWHIAKP"/>
<dbReference type="GO" id="GO:0043448">
    <property type="term" value="P:alkane catabolic process"/>
    <property type="evidence" value="ECO:0007669"/>
    <property type="project" value="TreeGrafter"/>
</dbReference>
<sequence>MRNTISVLSLASLLLASSLSPVMAQAGSLPDGLRVEKTSLGEVYANAEGKTLYEFKKDMPGSGKSACVGECAKLWPPQLLSSAAKVSKPWGVVTRTDGKKQLSYAGYPLYTWIGDKAPGETSGQGVKGLWRVAKVHGPAAPW</sequence>
<evidence type="ECO:0000313" key="5">
    <source>
        <dbReference type="Proteomes" id="UP000175707"/>
    </source>
</evidence>
<dbReference type="InterPro" id="IPR005297">
    <property type="entry name" value="Lipoprotein_repeat"/>
</dbReference>
<dbReference type="PANTHER" id="PTHR39335:SF1">
    <property type="entry name" value="BLL4220 PROTEIN"/>
    <property type="match status" value="1"/>
</dbReference>
<evidence type="ECO:0000313" key="2">
    <source>
        <dbReference type="EMBL" id="OFC37488.1"/>
    </source>
</evidence>
<dbReference type="EMBL" id="LZYH01000743">
    <property type="protein sequence ID" value="OFC54281.1"/>
    <property type="molecule type" value="Genomic_DNA"/>
</dbReference>
<dbReference type="Pfam" id="PF03640">
    <property type="entry name" value="Lipoprotein_15"/>
    <property type="match status" value="2"/>
</dbReference>
<dbReference type="AlphaFoldDB" id="A0A1E7YTJ8"/>
<evidence type="ECO:0000313" key="4">
    <source>
        <dbReference type="Proteomes" id="UP000175616"/>
    </source>
</evidence>
<dbReference type="Proteomes" id="UP000175707">
    <property type="component" value="Unassembled WGS sequence"/>
</dbReference>
<organism evidence="3 5">
    <name type="scientific">Acidithiobacillus caldus</name>
    <dbReference type="NCBI Taxonomy" id="33059"/>
    <lineage>
        <taxon>Bacteria</taxon>
        <taxon>Pseudomonadati</taxon>
        <taxon>Pseudomonadota</taxon>
        <taxon>Acidithiobacillia</taxon>
        <taxon>Acidithiobacillales</taxon>
        <taxon>Acidithiobacillaceae</taxon>
        <taxon>Acidithiobacillus</taxon>
    </lineage>
</organism>
<comment type="caution">
    <text evidence="3">The sequence shown here is derived from an EMBL/GenBank/DDBJ whole genome shotgun (WGS) entry which is preliminary data.</text>
</comment>
<dbReference type="RefSeq" id="WP_014002223.1">
    <property type="nucleotide sequence ID" value="NZ_CP026328.2"/>
</dbReference>
<evidence type="ECO:0008006" key="6">
    <source>
        <dbReference type="Google" id="ProtNLM"/>
    </source>
</evidence>